<dbReference type="RefSeq" id="WP_013579842.1">
    <property type="nucleotide sequence ID" value="NC_015064.1"/>
</dbReference>
<dbReference type="Proteomes" id="UP000000343">
    <property type="component" value="Chromosome"/>
</dbReference>
<accession>E8WWW1</accession>
<organism evidence="3">
    <name type="scientific">Granulicella tundricola (strain ATCC BAA-1859 / DSM 23138 / MP5ACTX9)</name>
    <dbReference type="NCBI Taxonomy" id="1198114"/>
    <lineage>
        <taxon>Bacteria</taxon>
        <taxon>Pseudomonadati</taxon>
        <taxon>Acidobacteriota</taxon>
        <taxon>Terriglobia</taxon>
        <taxon>Terriglobales</taxon>
        <taxon>Acidobacteriaceae</taxon>
        <taxon>Granulicella</taxon>
    </lineage>
</organism>
<protein>
    <submittedName>
        <fullName evidence="2">Uncharacterized protein</fullName>
    </submittedName>
</protein>
<dbReference type="HOGENOM" id="CLU_2879571_0_0_0"/>
<dbReference type="AlphaFoldDB" id="E8WWW1"/>
<dbReference type="PaxDb" id="1198114-AciX9_1469"/>
<name>E8WWW1_GRATM</name>
<evidence type="ECO:0000256" key="1">
    <source>
        <dbReference type="SAM" id="MobiDB-lite"/>
    </source>
</evidence>
<proteinExistence type="predicted"/>
<keyword evidence="3" id="KW-1185">Reference proteome</keyword>
<gene>
    <name evidence="2" type="ordered locus">AciX9_1469</name>
</gene>
<dbReference type="STRING" id="1198114.AciX9_1469"/>
<reference evidence="3" key="1">
    <citation type="submission" date="2011-01" db="EMBL/GenBank/DDBJ databases">
        <title>Complete sequence of chromosome of Acidobacterium sp. MP5ACTX9.</title>
        <authorList>
            <consortium name="US DOE Joint Genome Institute"/>
            <person name="Lucas S."/>
            <person name="Copeland A."/>
            <person name="Lapidus A."/>
            <person name="Cheng J.-F."/>
            <person name="Goodwin L."/>
            <person name="Pitluck S."/>
            <person name="Teshima H."/>
            <person name="Detter J.C."/>
            <person name="Han C."/>
            <person name="Tapia R."/>
            <person name="Land M."/>
            <person name="Hauser L."/>
            <person name="Kyrpides N."/>
            <person name="Ivanova N."/>
            <person name="Ovchinnikova G."/>
            <person name="Pagani I."/>
            <person name="Rawat S.R."/>
            <person name="Mannisto M."/>
            <person name="Haggblom M.M."/>
            <person name="Woyke T."/>
        </authorList>
    </citation>
    <scope>NUCLEOTIDE SEQUENCE [LARGE SCALE GENOMIC DNA]</scope>
    <source>
        <strain evidence="3">MP5ACTX9</strain>
    </source>
</reference>
<dbReference type="EMBL" id="CP002480">
    <property type="protein sequence ID" value="ADW68522.1"/>
    <property type="molecule type" value="Genomic_DNA"/>
</dbReference>
<dbReference type="KEGG" id="acm:AciX9_1469"/>
<evidence type="ECO:0000313" key="3">
    <source>
        <dbReference type="Proteomes" id="UP000000343"/>
    </source>
</evidence>
<evidence type="ECO:0000313" key="2">
    <source>
        <dbReference type="EMBL" id="ADW68522.1"/>
    </source>
</evidence>
<sequence length="63" mass="6927">MASIDTYQLDLQADPTPEGPRSETEIAAAMAVFDSLRGICKDIYAELGGSEAVLQEIRESWEH</sequence>
<feature type="region of interest" description="Disordered" evidence="1">
    <location>
        <begin position="1"/>
        <end position="22"/>
    </location>
</feature>